<dbReference type="Proteomes" id="UP001597425">
    <property type="component" value="Unassembled WGS sequence"/>
</dbReference>
<feature type="region of interest" description="Disordered" evidence="1">
    <location>
        <begin position="1"/>
        <end position="25"/>
    </location>
</feature>
<organism evidence="2 3">
    <name type="scientific">Microbulbifer halophilus</name>
    <dbReference type="NCBI Taxonomy" id="453963"/>
    <lineage>
        <taxon>Bacteria</taxon>
        <taxon>Pseudomonadati</taxon>
        <taxon>Pseudomonadota</taxon>
        <taxon>Gammaproteobacteria</taxon>
        <taxon>Cellvibrionales</taxon>
        <taxon>Microbulbiferaceae</taxon>
        <taxon>Microbulbifer</taxon>
    </lineage>
</organism>
<name>A0ABW5E9R3_9GAMM</name>
<evidence type="ECO:0000256" key="1">
    <source>
        <dbReference type="SAM" id="MobiDB-lite"/>
    </source>
</evidence>
<dbReference type="RefSeq" id="WP_265720078.1">
    <property type="nucleotide sequence ID" value="NZ_JAPIVK010000001.1"/>
</dbReference>
<comment type="caution">
    <text evidence="2">The sequence shown here is derived from an EMBL/GenBank/DDBJ whole genome shotgun (WGS) entry which is preliminary data.</text>
</comment>
<keyword evidence="3" id="KW-1185">Reference proteome</keyword>
<proteinExistence type="predicted"/>
<protein>
    <submittedName>
        <fullName evidence="2">Uncharacterized protein</fullName>
    </submittedName>
</protein>
<accession>A0ABW5E9R3</accession>
<evidence type="ECO:0000313" key="3">
    <source>
        <dbReference type="Proteomes" id="UP001597425"/>
    </source>
</evidence>
<reference evidence="3" key="1">
    <citation type="journal article" date="2019" name="Int. J. Syst. Evol. Microbiol.">
        <title>The Global Catalogue of Microorganisms (GCM) 10K type strain sequencing project: providing services to taxonomists for standard genome sequencing and annotation.</title>
        <authorList>
            <consortium name="The Broad Institute Genomics Platform"/>
            <consortium name="The Broad Institute Genome Sequencing Center for Infectious Disease"/>
            <person name="Wu L."/>
            <person name="Ma J."/>
        </authorList>
    </citation>
    <scope>NUCLEOTIDE SEQUENCE [LARGE SCALE GENOMIC DNA]</scope>
    <source>
        <strain evidence="3">KCTC 12848</strain>
    </source>
</reference>
<evidence type="ECO:0000313" key="2">
    <source>
        <dbReference type="EMBL" id="MFD2310256.1"/>
    </source>
</evidence>
<dbReference type="EMBL" id="JBHUJD010000007">
    <property type="protein sequence ID" value="MFD2310256.1"/>
    <property type="molecule type" value="Genomic_DNA"/>
</dbReference>
<gene>
    <name evidence="2" type="ORF">ACFSKX_07465</name>
</gene>
<sequence>MRRKLSQFGTGMGHHTTFPNSHSEANPMAEEFVPRQSELSRTYREGDLIVEIDIYEDDEGGWLLEIIDEDDNSTLWEDAFESEEEALDEALDALSEEGIETFVGPVQETDESG</sequence>